<dbReference type="PANTHER" id="PTHR32343">
    <property type="entry name" value="SERINE/ARGININE-RICH SPLICING FACTOR"/>
    <property type="match status" value="1"/>
</dbReference>
<feature type="compositionally biased region" description="Basic and acidic residues" evidence="1">
    <location>
        <begin position="337"/>
        <end position="364"/>
    </location>
</feature>
<dbReference type="GeneID" id="115006998"/>
<dbReference type="OrthoDB" id="7763451at2759"/>
<dbReference type="GO" id="GO:0003723">
    <property type="term" value="F:RNA binding"/>
    <property type="evidence" value="ECO:0007669"/>
    <property type="project" value="InterPro"/>
</dbReference>
<feature type="region of interest" description="Disordered" evidence="1">
    <location>
        <begin position="204"/>
        <end position="462"/>
    </location>
</feature>
<dbReference type="GO" id="GO:0005654">
    <property type="term" value="C:nucleoplasm"/>
    <property type="evidence" value="ECO:0007669"/>
    <property type="project" value="TreeGrafter"/>
</dbReference>
<dbReference type="InterPro" id="IPR012677">
    <property type="entry name" value="Nucleotide-bd_a/b_plait_sf"/>
</dbReference>
<dbReference type="InterPro" id="IPR000504">
    <property type="entry name" value="RRM_dom"/>
</dbReference>
<feature type="compositionally biased region" description="Acidic residues" evidence="1">
    <location>
        <begin position="398"/>
        <end position="417"/>
    </location>
</feature>
<feature type="compositionally biased region" description="Basic and acidic residues" evidence="1">
    <location>
        <begin position="448"/>
        <end position="462"/>
    </location>
</feature>
<gene>
    <name evidence="4" type="primary">LOC115006998</name>
</gene>
<evidence type="ECO:0000313" key="3">
    <source>
        <dbReference type="Proteomes" id="UP000504630"/>
    </source>
</evidence>
<feature type="compositionally biased region" description="Basic residues" evidence="1">
    <location>
        <begin position="299"/>
        <end position="336"/>
    </location>
</feature>
<dbReference type="PANTHER" id="PTHR32343:SF6">
    <property type="entry name" value="SERINE_ARGININE-RICH SPLICING FACTOR 11"/>
    <property type="match status" value="1"/>
</dbReference>
<proteinExistence type="predicted"/>
<dbReference type="Proteomes" id="UP000504630">
    <property type="component" value="Chromosome 4"/>
</dbReference>
<keyword evidence="3" id="KW-1185">Reference proteome</keyword>
<organism evidence="3 4">
    <name type="scientific">Cottoperca gobio</name>
    <name type="common">Frogmouth</name>
    <name type="synonym">Aphritis gobio</name>
    <dbReference type="NCBI Taxonomy" id="56716"/>
    <lineage>
        <taxon>Eukaryota</taxon>
        <taxon>Metazoa</taxon>
        <taxon>Chordata</taxon>
        <taxon>Craniata</taxon>
        <taxon>Vertebrata</taxon>
        <taxon>Euteleostomi</taxon>
        <taxon>Actinopterygii</taxon>
        <taxon>Neopterygii</taxon>
        <taxon>Teleostei</taxon>
        <taxon>Neoteleostei</taxon>
        <taxon>Acanthomorphata</taxon>
        <taxon>Eupercaria</taxon>
        <taxon>Perciformes</taxon>
        <taxon>Notothenioidei</taxon>
        <taxon>Bovichtidae</taxon>
        <taxon>Cottoperca</taxon>
    </lineage>
</organism>
<accession>A0A6J2PJF0</accession>
<dbReference type="InterPro" id="IPR035979">
    <property type="entry name" value="RBD_domain_sf"/>
</dbReference>
<sequence>MNSNTHVIQVTNVSPSTTSEQMRTLFGFLGNIEELKLFPPDDSPLPVTSRVCFVKFLESESVGVSQHLTNTVFVDRALIVVPFAEGVIPDESKAMSLLAPANAVAGMMPGGGLLPTPNPLMGGTPFGGLGAPNMEQMAAMGMQGPNMNPQALSADFLKLMQSMDPKLNPLAAGLNMNPGMKNDASNKEIEEAMKRVREAQSLISAAIEPGNKKDDKRKHSRSRSRSRRRRSRSRSRHRRSKSRSRRRSHSRSRRRTKSPRRKRSHSRDRSRRTRSRDRKKEEKAKKRSKTPPKSYSSARRSRSITRRHKRSRTASRSPKKRLSRSPSLRRHKKEKKKDKEREKDRDRDRREVRDRSRDERERSSSKKKKSKDKERDRDRKSDSEKGDVKLSPQVTRDYDEEEQGYDSEKEGEEEDEDERKSDSDSASSPKGQKEMERSVTQVPKKSKLNGDDHHQADMEMSD</sequence>
<reference evidence="4" key="1">
    <citation type="submission" date="2025-08" db="UniProtKB">
        <authorList>
            <consortium name="RefSeq"/>
        </authorList>
    </citation>
    <scope>IDENTIFICATION</scope>
</reference>
<protein>
    <submittedName>
        <fullName evidence="4">Serine/arginine-rich splicing factor 11-like isoform X1</fullName>
    </submittedName>
</protein>
<dbReference type="SMART" id="SM00360">
    <property type="entry name" value="RRM"/>
    <property type="match status" value="1"/>
</dbReference>
<dbReference type="SUPFAM" id="SSF54928">
    <property type="entry name" value="RNA-binding domain, RBD"/>
    <property type="match status" value="1"/>
</dbReference>
<dbReference type="RefSeq" id="XP_029285489.1">
    <property type="nucleotide sequence ID" value="XM_029429629.1"/>
</dbReference>
<dbReference type="KEGG" id="cgob:115006998"/>
<name>A0A6J2PJF0_COTGO</name>
<evidence type="ECO:0000313" key="4">
    <source>
        <dbReference type="RefSeq" id="XP_029285489.1"/>
    </source>
</evidence>
<dbReference type="InParanoid" id="A0A6J2PJF0"/>
<evidence type="ECO:0000256" key="1">
    <source>
        <dbReference type="SAM" id="MobiDB-lite"/>
    </source>
</evidence>
<dbReference type="FunFam" id="3.30.70.330:FF:000084">
    <property type="entry name" value="Serine/arginine-rich splicing factor 11 isoform 1"/>
    <property type="match status" value="1"/>
</dbReference>
<feature type="compositionally biased region" description="Basic residues" evidence="1">
    <location>
        <begin position="215"/>
        <end position="277"/>
    </location>
</feature>
<dbReference type="Gene3D" id="3.30.70.330">
    <property type="match status" value="1"/>
</dbReference>
<feature type="compositionally biased region" description="Basic and acidic residues" evidence="1">
    <location>
        <begin position="371"/>
        <end position="388"/>
    </location>
</feature>
<feature type="domain" description="RRM" evidence="2">
    <location>
        <begin position="7"/>
        <end position="81"/>
    </location>
</feature>
<dbReference type="AlphaFoldDB" id="A0A6J2PJF0"/>
<evidence type="ECO:0000259" key="2">
    <source>
        <dbReference type="SMART" id="SM00360"/>
    </source>
</evidence>